<organism evidence="1 2">
    <name type="scientific">Corallibacter vietnamensis</name>
    <dbReference type="NCBI Taxonomy" id="904130"/>
    <lineage>
        <taxon>Bacteria</taxon>
        <taxon>Pseudomonadati</taxon>
        <taxon>Bacteroidota</taxon>
        <taxon>Flavobacteriia</taxon>
        <taxon>Flavobacteriales</taxon>
        <taxon>Flavobacteriaceae</taxon>
        <taxon>Corallibacter</taxon>
    </lineage>
</organism>
<name>A0ABP7H5L5_9FLAO</name>
<proteinExistence type="predicted"/>
<dbReference type="RefSeq" id="WP_344729089.1">
    <property type="nucleotide sequence ID" value="NZ_BAABBI010000001.1"/>
</dbReference>
<keyword evidence="2" id="KW-1185">Reference proteome</keyword>
<reference evidence="2" key="1">
    <citation type="journal article" date="2019" name="Int. J. Syst. Evol. Microbiol.">
        <title>The Global Catalogue of Microorganisms (GCM) 10K type strain sequencing project: providing services to taxonomists for standard genome sequencing and annotation.</title>
        <authorList>
            <consortium name="The Broad Institute Genomics Platform"/>
            <consortium name="The Broad Institute Genome Sequencing Center for Infectious Disease"/>
            <person name="Wu L."/>
            <person name="Ma J."/>
        </authorList>
    </citation>
    <scope>NUCLEOTIDE SEQUENCE [LARGE SCALE GENOMIC DNA]</scope>
    <source>
        <strain evidence="2">JCM 17525</strain>
    </source>
</reference>
<sequence length="67" mass="7887">MKRICIYPSDVEAITGKSKKTAQTLVRTIKDVYQKKKHQVVTIREFCDYMGLEYDDVFNEINKKRTA</sequence>
<dbReference type="Proteomes" id="UP001501456">
    <property type="component" value="Unassembled WGS sequence"/>
</dbReference>
<comment type="caution">
    <text evidence="1">The sequence shown here is derived from an EMBL/GenBank/DDBJ whole genome shotgun (WGS) entry which is preliminary data.</text>
</comment>
<accession>A0ABP7H5L5</accession>
<gene>
    <name evidence="1" type="ORF">GCM10022271_15770</name>
</gene>
<protein>
    <submittedName>
        <fullName evidence="1">Uncharacterized protein</fullName>
    </submittedName>
</protein>
<evidence type="ECO:0000313" key="2">
    <source>
        <dbReference type="Proteomes" id="UP001501456"/>
    </source>
</evidence>
<evidence type="ECO:0000313" key="1">
    <source>
        <dbReference type="EMBL" id="GAA3784253.1"/>
    </source>
</evidence>
<dbReference type="EMBL" id="BAABBI010000001">
    <property type="protein sequence ID" value="GAA3784253.1"/>
    <property type="molecule type" value="Genomic_DNA"/>
</dbReference>